<feature type="region of interest" description="Disordered" evidence="1">
    <location>
        <begin position="1"/>
        <end position="104"/>
    </location>
</feature>
<dbReference type="Pfam" id="PF13519">
    <property type="entry name" value="VWA_2"/>
    <property type="match status" value="1"/>
</dbReference>
<proteinExistence type="predicted"/>
<evidence type="ECO:0000256" key="1">
    <source>
        <dbReference type="SAM" id="MobiDB-lite"/>
    </source>
</evidence>
<dbReference type="EMBL" id="PQFF01000007">
    <property type="protein sequence ID" value="RHZ90025.1"/>
    <property type="molecule type" value="Genomic_DNA"/>
</dbReference>
<name>A0A397JNT9_9GLOM</name>
<dbReference type="SUPFAM" id="SSF53300">
    <property type="entry name" value="vWA-like"/>
    <property type="match status" value="1"/>
</dbReference>
<feature type="compositionally biased region" description="Polar residues" evidence="1">
    <location>
        <begin position="1"/>
        <end position="25"/>
    </location>
</feature>
<gene>
    <name evidence="3" type="ORF">Glove_9g277</name>
</gene>
<dbReference type="InterPro" id="IPR002035">
    <property type="entry name" value="VWF_A"/>
</dbReference>
<sequence>MSNLNSDNDPLDSTDSQFTDDNGFQKNPEDPDSQFTEDFGNNEDSDSQFTENFGNNDDNGFQKNPEDLENNEETEENLQNDRIESDSETQTHDTYYEDNEDNREDIDDDIQDLCKIIPGFYRLLDLYKDDGTNGLVDKIIISESDVKKLCNDMIPGSFKTISKINYKKLNSFPIHLIGIYGRNSLIAKLLLDKGIVDDKTYKLLLMPYRDNSGIRPTAELKPGIYLLRLPSDEIDEKNKFLVIHWSEDGCYEDKVSSFCRKNMTNFHRHLTKITEHQICLMDDYDLENIDWKRYESNESEDEIVEDNDIFVDFEVKKSEEQKENFEIFPGFEVYFSKLTPRSRPTGDHYEGIPLYPLIVESASNPILLTREIIPENTATKTVDENYDSTQLLNYFKTKLEIQQYALKINQSITMEKLEIIVKYGLKELNGTVYSDLLDLFEKSSKKGLTKIDKFANKLLYENYSGFETKYYEGEKSTGRKSNPAKIEDISIKSSKIREMIQAVVDNIDHCDWIDLKERYIFAQKHGKSLNLKENDTQIINSGIEEVFQDKEKDLFNLVKKCTGKKDSVDKIISEIEETRKISDKEFVHSICNEKILNEFFEMYKRWREYVLPLKSKQVICDYIEELHPSKISLHINDIEKVSFFGIKSFKMASEIKEQHPAKLSISLHEIQLDQSDKLEMEKDENFIPKPILHGKNSFEILIETYDFKQIARFNKKYLVFLWNKTNTRLELYFGDIKNISTALCKQNAVKKLYFEHSDHFMVAVNEPKGLIAIYDTVKGSLNIYSFNQEQTEIYLQYKNILLQQWYNNNIPEIAHFFFIKNTEDICFVEKNRQARIYNSNNASFQSGEVQLPINTNHILSTPDGTCFVAFTKERTLNSNASTTDPAVTDSATDPKMNPTTNIATDPTTELAANLATDSTIEPKIDSTTEPAENLATDFTNDPTINPTTELAADLAADSTKELATDSTTESGDIINEINENLIKAHVYFCENFTENAIKIIDIPFSNSPIDLFRFSLFDSRQIHLTTIDQQNGNFQSILVKITHTRTKYRFEQQHSLKSVEQVRFEDAHPFLVFGENTKFTRYIQKGDFLIIGNEKRVISEIESDFKLKIDKLFETIEPEKFYDFRIESRSSLNDLLDVYSLVFTKYAINSPIGKIDKPLTVYIALNLKNHKIDDYSEKISEYFVGMWKKFEEVTKKPLGHIKNFKTSVIPYQHDNIDELLSENLLGEWLIDFFCLTPIQIAITQDNKFIPLRDGLVFKGIDESTGSVSETISFGWYESIFDYYSNLELKVISSMGEQSCGKSYLLNHCLGTTFDGSAMRCTEGVWMSLVKTSKILYVALDFEGLASIERSAQEETFLQLLNAALSDLVLFKSQFSISRDVTSMFRRFKDGAAWFCIVIKDVAERDRTGIVEEFRSKFSKIVEKDEEDNFISKLYRNKMTIIPYPLFSESDFYTKLKGFKAKLDKQETSYKNARMFVEKIKVIMTNLKNCKWGSIDATLLTMRAYELKKFMNNAISFGFEQKEEDPFQELNKLDDEQEQNIKNLTNRDDGLLITDDEILVSEIFDHVNNSVKLMPDTGLELLGDQKNFVQISSDIIKFSETNIYSRRSILESEWVDHLKAFFKFIINRRISRVNEWFSKNISRFPKDHNEIVINNYALEQEITNLNSFWNLCCIQCDKCGLKCLKSSRHSDNGDEGHSCLTDHRCHKPCNLKEAHVDEVLPECNNYANHEGKHRCSQKDHTCGAPCIYHGKRNCQSICAKDIGHGDTQNDEIHLCEATRHYCGEPCSLKTETKKGPYQCKNTCIIPCEEKHELHECQNEVCPIECPLENCRQKCESSNHFHSDEKDVNHFCGQEHQCQKDCEEEGICKIVTKPTSVETKYENAHDSFMFTKYSQTFQRLPCCVKIPPYKFEHDGKHVHEIKKPHLCDSNCPNDKGQHIKEEENKQNFHFCDIKCPNCSYYCTLPYGHGEMHNSKHSTTHGNMFLTTFTCEDNEFEFKGRRLNSGDGGDFVLCHKLCEGIGRHRHIDYCRDPEACKNIGKKEGLHEHINANIEPNPQIAKDYVSHQVFWEKTNFRDPYSKDDREEFKKCDHECPDEKHHKIDENSGQQPIKSYCTQKMFHSSLDPNSDLPNGIGYISIDGHHFTCDNPTTSFHIIFVVDKSGSMSSVDCKPEFSDTKLECLKDAHNNRLGAVYEAVYRFITKTKNFRRDMDTNSLILFDNGAQVAYENESLSNPDALLEKMVKYGPTGGTSFKNGIKKAAEMIDPSKTNVVIFLSDGEDRTPESELRTLCQKEKDKGSYLYLYTIKFADVANTTSVRLFRLVGRNANYSRDQGSLSEMAKIAKEYLPNNRDSLKCEYVRAIDQIDLVTHFYKVAESLRNHKPTLISVNKE</sequence>
<organism evidence="3 4">
    <name type="scientific">Diversispora epigaea</name>
    <dbReference type="NCBI Taxonomy" id="1348612"/>
    <lineage>
        <taxon>Eukaryota</taxon>
        <taxon>Fungi</taxon>
        <taxon>Fungi incertae sedis</taxon>
        <taxon>Mucoromycota</taxon>
        <taxon>Glomeromycotina</taxon>
        <taxon>Glomeromycetes</taxon>
        <taxon>Diversisporales</taxon>
        <taxon>Diversisporaceae</taxon>
        <taxon>Diversispora</taxon>
    </lineage>
</organism>
<feature type="region of interest" description="Disordered" evidence="1">
    <location>
        <begin position="879"/>
        <end position="904"/>
    </location>
</feature>
<dbReference type="Gene3D" id="3.40.50.300">
    <property type="entry name" value="P-loop containing nucleotide triphosphate hydrolases"/>
    <property type="match status" value="1"/>
</dbReference>
<dbReference type="OrthoDB" id="2343366at2759"/>
<dbReference type="PROSITE" id="PS50234">
    <property type="entry name" value="VWFA"/>
    <property type="match status" value="1"/>
</dbReference>
<evidence type="ECO:0000259" key="2">
    <source>
        <dbReference type="PROSITE" id="PS50234"/>
    </source>
</evidence>
<dbReference type="Proteomes" id="UP000266861">
    <property type="component" value="Unassembled WGS sequence"/>
</dbReference>
<dbReference type="STRING" id="1348612.A0A397JNT9"/>
<dbReference type="InterPro" id="IPR036465">
    <property type="entry name" value="vWFA_dom_sf"/>
</dbReference>
<evidence type="ECO:0000313" key="3">
    <source>
        <dbReference type="EMBL" id="RHZ90025.1"/>
    </source>
</evidence>
<feature type="compositionally biased region" description="Acidic residues" evidence="1">
    <location>
        <begin position="67"/>
        <end position="78"/>
    </location>
</feature>
<feature type="compositionally biased region" description="Polar residues" evidence="1">
    <location>
        <begin position="47"/>
        <end position="62"/>
    </location>
</feature>
<dbReference type="SMART" id="SM00327">
    <property type="entry name" value="VWA"/>
    <property type="match status" value="1"/>
</dbReference>
<dbReference type="SUPFAM" id="SSF52540">
    <property type="entry name" value="P-loop containing nucleoside triphosphate hydrolases"/>
    <property type="match status" value="1"/>
</dbReference>
<dbReference type="PANTHER" id="PTHR22796:SF1">
    <property type="entry name" value="VWFA DOMAIN-CONTAINING PROTEIN"/>
    <property type="match status" value="1"/>
</dbReference>
<dbReference type="CDD" id="cd00198">
    <property type="entry name" value="vWFA"/>
    <property type="match status" value="1"/>
</dbReference>
<dbReference type="InterPro" id="IPR027417">
    <property type="entry name" value="P-loop_NTPase"/>
</dbReference>
<protein>
    <recommendedName>
        <fullName evidence="2">VWFA domain-containing protein</fullName>
    </recommendedName>
</protein>
<dbReference type="PANTHER" id="PTHR22796">
    <property type="entry name" value="URG4-RELATED"/>
    <property type="match status" value="1"/>
</dbReference>
<dbReference type="Gene3D" id="3.40.50.410">
    <property type="entry name" value="von Willebrand factor, type A domain"/>
    <property type="match status" value="1"/>
</dbReference>
<feature type="domain" description="VWFA" evidence="2">
    <location>
        <begin position="2151"/>
        <end position="2362"/>
    </location>
</feature>
<comment type="caution">
    <text evidence="3">The sequence shown here is derived from an EMBL/GenBank/DDBJ whole genome shotgun (WGS) entry which is preliminary data.</text>
</comment>
<accession>A0A397JNT9</accession>
<evidence type="ECO:0000313" key="4">
    <source>
        <dbReference type="Proteomes" id="UP000266861"/>
    </source>
</evidence>
<reference evidence="3 4" key="1">
    <citation type="submission" date="2018-08" db="EMBL/GenBank/DDBJ databases">
        <title>Genome and evolution of the arbuscular mycorrhizal fungus Diversispora epigaea (formerly Glomus versiforme) and its bacterial endosymbionts.</title>
        <authorList>
            <person name="Sun X."/>
            <person name="Fei Z."/>
            <person name="Harrison M."/>
        </authorList>
    </citation>
    <scope>NUCLEOTIDE SEQUENCE [LARGE SCALE GENOMIC DNA]</scope>
    <source>
        <strain evidence="3 4">IT104</strain>
    </source>
</reference>
<feature type="compositionally biased region" description="Basic and acidic residues" evidence="1">
    <location>
        <begin position="79"/>
        <end position="95"/>
    </location>
</feature>
<keyword evidence="4" id="KW-1185">Reference proteome</keyword>